<dbReference type="Proteomes" id="UP000189177">
    <property type="component" value="Unassembled WGS sequence"/>
</dbReference>
<dbReference type="PANTHER" id="PTHR14119:SF3">
    <property type="entry name" value="ISOCHORISMATASE DOMAIN-CONTAINING PROTEIN 2"/>
    <property type="match status" value="1"/>
</dbReference>
<dbReference type="RefSeq" id="WP_077243573.1">
    <property type="nucleotide sequence ID" value="NZ_MUZR01000005.1"/>
</dbReference>
<dbReference type="AlphaFoldDB" id="A0A1V3A1J5"/>
<name>A0A1V3A1J5_9GAMM</name>
<protein>
    <submittedName>
        <fullName evidence="2">Hydrolase</fullName>
    </submittedName>
</protein>
<reference evidence="2 3" key="1">
    <citation type="submission" date="2017-02" db="EMBL/GenBank/DDBJ databases">
        <title>Genomic diversity within the haloalkaliphilic genus Thioalkalivibrio.</title>
        <authorList>
            <person name="Ahn A.-C."/>
            <person name="Meier-Kolthoff J."/>
            <person name="Overmars L."/>
            <person name="Richter M."/>
            <person name="Woyke T."/>
            <person name="Sorokin D.Y."/>
            <person name="Muyzer G."/>
        </authorList>
    </citation>
    <scope>NUCLEOTIDE SEQUENCE [LARGE SCALE GENOMIC DNA]</scope>
    <source>
        <strain evidence="2 3">HL17</strain>
    </source>
</reference>
<organism evidence="2 3">
    <name type="scientific">Thioalkalivibrio halophilus</name>
    <dbReference type="NCBI Taxonomy" id="252474"/>
    <lineage>
        <taxon>Bacteria</taxon>
        <taxon>Pseudomonadati</taxon>
        <taxon>Pseudomonadota</taxon>
        <taxon>Gammaproteobacteria</taxon>
        <taxon>Chromatiales</taxon>
        <taxon>Ectothiorhodospiraceae</taxon>
        <taxon>Thioalkalivibrio</taxon>
    </lineage>
</organism>
<dbReference type="Gene3D" id="3.40.50.850">
    <property type="entry name" value="Isochorismatase-like"/>
    <property type="match status" value="1"/>
</dbReference>
<dbReference type="InterPro" id="IPR050993">
    <property type="entry name" value="Isochorismatase_domain"/>
</dbReference>
<dbReference type="GO" id="GO:0016787">
    <property type="term" value="F:hydrolase activity"/>
    <property type="evidence" value="ECO:0007669"/>
    <property type="project" value="UniProtKB-KW"/>
</dbReference>
<gene>
    <name evidence="2" type="ORF">B1A74_01545</name>
</gene>
<comment type="caution">
    <text evidence="2">The sequence shown here is derived from an EMBL/GenBank/DDBJ whole genome shotgun (WGS) entry which is preliminary data.</text>
</comment>
<proteinExistence type="predicted"/>
<dbReference type="STRING" id="252474.B1A74_01545"/>
<feature type="domain" description="Isochorismatase-like" evidence="1">
    <location>
        <begin position="17"/>
        <end position="168"/>
    </location>
</feature>
<evidence type="ECO:0000259" key="1">
    <source>
        <dbReference type="Pfam" id="PF00857"/>
    </source>
</evidence>
<evidence type="ECO:0000313" key="3">
    <source>
        <dbReference type="Proteomes" id="UP000189177"/>
    </source>
</evidence>
<dbReference type="OrthoDB" id="9796958at2"/>
<dbReference type="PANTHER" id="PTHR14119">
    <property type="entry name" value="HYDROLASE"/>
    <property type="match status" value="1"/>
</dbReference>
<dbReference type="InterPro" id="IPR000868">
    <property type="entry name" value="Isochorismatase-like_dom"/>
</dbReference>
<dbReference type="SUPFAM" id="SSF52499">
    <property type="entry name" value="Isochorismatase-like hydrolases"/>
    <property type="match status" value="1"/>
</dbReference>
<accession>A0A1V3A1J5</accession>
<evidence type="ECO:0000313" key="2">
    <source>
        <dbReference type="EMBL" id="OOC11222.1"/>
    </source>
</evidence>
<dbReference type="Pfam" id="PF00857">
    <property type="entry name" value="Isochorismatase"/>
    <property type="match status" value="1"/>
</dbReference>
<dbReference type="EMBL" id="MUZR01000005">
    <property type="protein sequence ID" value="OOC11222.1"/>
    <property type="molecule type" value="Genomic_DNA"/>
</dbReference>
<sequence length="193" mass="21064">MSTAARARCERSDRSPLLLVDLQERLMAAMPETERQRTVRNASRLVEAARQLEIPVEVSRQYPRGLGDTVEPLRSALAELDELATVTDKTAFSCCGEAALEQRLSGCRSVVLGGAETHVCVTQTALDLLDAGVTVFVASDAVCSRNPELRVNGLERLRVAGAIITNHESVLFEWLGDARAAEFKSVSQLLREV</sequence>
<keyword evidence="2" id="KW-0378">Hydrolase</keyword>
<keyword evidence="3" id="KW-1185">Reference proteome</keyword>
<dbReference type="InterPro" id="IPR036380">
    <property type="entry name" value="Isochorismatase-like_sf"/>
</dbReference>